<reference evidence="1 2" key="1">
    <citation type="submission" date="2021-06" db="EMBL/GenBank/DDBJ databases">
        <title>Caerostris extrusa draft genome.</title>
        <authorList>
            <person name="Kono N."/>
            <person name="Arakawa K."/>
        </authorList>
    </citation>
    <scope>NUCLEOTIDE SEQUENCE [LARGE SCALE GENOMIC DNA]</scope>
</reference>
<dbReference type="Proteomes" id="UP001054945">
    <property type="component" value="Unassembled WGS sequence"/>
</dbReference>
<gene>
    <name evidence="1" type="ORF">CEXT_734701</name>
</gene>
<organism evidence="1 2">
    <name type="scientific">Caerostris extrusa</name>
    <name type="common">Bark spider</name>
    <name type="synonym">Caerostris bankana</name>
    <dbReference type="NCBI Taxonomy" id="172846"/>
    <lineage>
        <taxon>Eukaryota</taxon>
        <taxon>Metazoa</taxon>
        <taxon>Ecdysozoa</taxon>
        <taxon>Arthropoda</taxon>
        <taxon>Chelicerata</taxon>
        <taxon>Arachnida</taxon>
        <taxon>Araneae</taxon>
        <taxon>Araneomorphae</taxon>
        <taxon>Entelegynae</taxon>
        <taxon>Araneoidea</taxon>
        <taxon>Araneidae</taxon>
        <taxon>Caerostris</taxon>
    </lineage>
</organism>
<accession>A0AAV4N566</accession>
<dbReference type="EMBL" id="BPLR01002946">
    <property type="protein sequence ID" value="GIX79504.1"/>
    <property type="molecule type" value="Genomic_DNA"/>
</dbReference>
<keyword evidence="2" id="KW-1185">Reference proteome</keyword>
<evidence type="ECO:0000313" key="1">
    <source>
        <dbReference type="EMBL" id="GIX79504.1"/>
    </source>
</evidence>
<sequence length="141" mass="14571">MLPLGKGVYGGGGRAARFAGGWGIFRGAGRGSRPLESWSGVKFVRQSLHLPLSLFRGGVVHSDESGGGTGVGVGCAPLVVHLVCPPHQFRGGCVEAKGVTEKGDGGTLFGAKTEIGGCCFVLLRGVEICRQCFVAISYARH</sequence>
<protein>
    <submittedName>
        <fullName evidence="1">Uncharacterized protein</fullName>
    </submittedName>
</protein>
<comment type="caution">
    <text evidence="1">The sequence shown here is derived from an EMBL/GenBank/DDBJ whole genome shotgun (WGS) entry which is preliminary data.</text>
</comment>
<name>A0AAV4N566_CAEEX</name>
<proteinExistence type="predicted"/>
<dbReference type="AlphaFoldDB" id="A0AAV4N566"/>
<evidence type="ECO:0000313" key="2">
    <source>
        <dbReference type="Proteomes" id="UP001054945"/>
    </source>
</evidence>